<dbReference type="GO" id="GO:0006307">
    <property type="term" value="P:DNA alkylation repair"/>
    <property type="evidence" value="ECO:0007669"/>
    <property type="project" value="UniProtKB-UniRule"/>
</dbReference>
<keyword evidence="3 9" id="KW-0963">Cytoplasm</keyword>
<accession>A0A4P5P9M2</accession>
<protein>
    <recommendedName>
        <fullName evidence="9">Methylated-DNA--protein-cysteine methyltransferase</fullName>
        <ecNumber evidence="9">2.1.1.63</ecNumber>
    </recommendedName>
    <alternativeName>
        <fullName evidence="9">6-O-methylguanine-DNA methyltransferase</fullName>
        <shortName evidence="9">MGMT</shortName>
    </alternativeName>
    <alternativeName>
        <fullName evidence="9">O-6-methylguanine-DNA-alkyltransferase</fullName>
    </alternativeName>
</protein>
<dbReference type="PANTHER" id="PTHR10815">
    <property type="entry name" value="METHYLATED-DNA--PROTEIN-CYSTEINE METHYLTRANSFERASE"/>
    <property type="match status" value="1"/>
</dbReference>
<dbReference type="OrthoDB" id="9802228at2"/>
<evidence type="ECO:0000256" key="3">
    <source>
        <dbReference type="ARBA" id="ARBA00022490"/>
    </source>
</evidence>
<dbReference type="HAMAP" id="MF_00772">
    <property type="entry name" value="OGT"/>
    <property type="match status" value="1"/>
</dbReference>
<dbReference type="InterPro" id="IPR036631">
    <property type="entry name" value="MGMT_N_sf"/>
</dbReference>
<dbReference type="EC" id="2.1.1.63" evidence="9"/>
<evidence type="ECO:0000256" key="4">
    <source>
        <dbReference type="ARBA" id="ARBA00022603"/>
    </source>
</evidence>
<evidence type="ECO:0000313" key="12">
    <source>
        <dbReference type="EMBL" id="GCF94777.1"/>
    </source>
</evidence>
<feature type="domain" description="Methylated-DNA-[protein]-cysteine S-methyltransferase DNA binding" evidence="10">
    <location>
        <begin position="67"/>
        <end position="150"/>
    </location>
</feature>
<dbReference type="RefSeq" id="WP_146623187.1">
    <property type="nucleotide sequence ID" value="NZ_BJCC01000023.1"/>
</dbReference>
<dbReference type="FunFam" id="1.10.10.10:FF:000214">
    <property type="entry name" value="Methylated-DNA--protein-cysteine methyltransferase"/>
    <property type="match status" value="1"/>
</dbReference>
<reference evidence="13" key="1">
    <citation type="submission" date="2019-02" db="EMBL/GenBank/DDBJ databases">
        <title>Draft genome sequence of Enterococcus sp. Gos25-1.</title>
        <authorList>
            <person name="Tanaka N."/>
            <person name="Shiwa Y."/>
            <person name="Fujita N."/>
        </authorList>
    </citation>
    <scope>NUCLEOTIDE SEQUENCE [LARGE SCALE GENOMIC DNA]</scope>
    <source>
        <strain evidence="13">Gos25-1</strain>
    </source>
</reference>
<dbReference type="InterPro" id="IPR023546">
    <property type="entry name" value="MGMT"/>
</dbReference>
<dbReference type="GO" id="GO:0032259">
    <property type="term" value="P:methylation"/>
    <property type="evidence" value="ECO:0007669"/>
    <property type="project" value="UniProtKB-KW"/>
</dbReference>
<comment type="miscellaneous">
    <text evidence="9">This enzyme catalyzes only one turnover and therefore is not strictly catalytic. According to one definition, an enzyme is a biocatalyst that acts repeatedly and over many reaction cycles.</text>
</comment>
<feature type="domain" description="Methylguanine DNA methyltransferase ribonuclease-like" evidence="11">
    <location>
        <begin position="3"/>
        <end position="59"/>
    </location>
</feature>
<organism evidence="12 13">
    <name type="scientific">Enterococcus florum</name>
    <dbReference type="NCBI Taxonomy" id="2480627"/>
    <lineage>
        <taxon>Bacteria</taxon>
        <taxon>Bacillati</taxon>
        <taxon>Bacillota</taxon>
        <taxon>Bacilli</taxon>
        <taxon>Lactobacillales</taxon>
        <taxon>Enterococcaceae</taxon>
        <taxon>Enterococcus</taxon>
    </lineage>
</organism>
<evidence type="ECO:0000256" key="5">
    <source>
        <dbReference type="ARBA" id="ARBA00022679"/>
    </source>
</evidence>
<dbReference type="InterPro" id="IPR036388">
    <property type="entry name" value="WH-like_DNA-bd_sf"/>
</dbReference>
<keyword evidence="6 9" id="KW-0227">DNA damage</keyword>
<evidence type="ECO:0000256" key="7">
    <source>
        <dbReference type="ARBA" id="ARBA00023204"/>
    </source>
</evidence>
<dbReference type="Gene3D" id="1.10.10.10">
    <property type="entry name" value="Winged helix-like DNA-binding domain superfamily/Winged helix DNA-binding domain"/>
    <property type="match status" value="1"/>
</dbReference>
<dbReference type="InterPro" id="IPR014048">
    <property type="entry name" value="MethylDNA_cys_MeTrfase_DNA-bd"/>
</dbReference>
<dbReference type="Pfam" id="PF02870">
    <property type="entry name" value="Methyltransf_1N"/>
    <property type="match status" value="1"/>
</dbReference>
<proteinExistence type="inferred from homology"/>
<sequence>MKIETPIGPLWLDADAEALTAISYHEIPESSDANKDLLKQAEAELTEFLQGNRHHFDVPYAFKRGTAFQQAVWQALAAIPYGETRSYQEIAIAIGRPKAVRAIGQANRNNPLPILIPCHRVIGKNGTLTGYAGSSETGLRTKEALLHIEHSA</sequence>
<dbReference type="SUPFAM" id="SSF53155">
    <property type="entry name" value="Methylated DNA-protein cysteine methyltransferase domain"/>
    <property type="match status" value="1"/>
</dbReference>
<evidence type="ECO:0000313" key="13">
    <source>
        <dbReference type="Proteomes" id="UP000290567"/>
    </source>
</evidence>
<evidence type="ECO:0000256" key="6">
    <source>
        <dbReference type="ARBA" id="ARBA00022763"/>
    </source>
</evidence>
<name>A0A4P5P9M2_9ENTE</name>
<dbReference type="PROSITE" id="PS00374">
    <property type="entry name" value="MGMT"/>
    <property type="match status" value="1"/>
</dbReference>
<dbReference type="GO" id="GO:0005737">
    <property type="term" value="C:cytoplasm"/>
    <property type="evidence" value="ECO:0007669"/>
    <property type="project" value="UniProtKB-SubCell"/>
</dbReference>
<dbReference type="Proteomes" id="UP000290567">
    <property type="component" value="Unassembled WGS sequence"/>
</dbReference>
<dbReference type="SUPFAM" id="SSF46767">
    <property type="entry name" value="Methylated DNA-protein cysteine methyltransferase, C-terminal domain"/>
    <property type="match status" value="1"/>
</dbReference>
<comment type="caution">
    <text evidence="12">The sequence shown here is derived from an EMBL/GenBank/DDBJ whole genome shotgun (WGS) entry which is preliminary data.</text>
</comment>
<keyword evidence="5 9" id="KW-0808">Transferase</keyword>
<evidence type="ECO:0000256" key="9">
    <source>
        <dbReference type="HAMAP-Rule" id="MF_00772"/>
    </source>
</evidence>
<dbReference type="EMBL" id="BJCC01000023">
    <property type="protein sequence ID" value="GCF94777.1"/>
    <property type="molecule type" value="Genomic_DNA"/>
</dbReference>
<dbReference type="InterPro" id="IPR001497">
    <property type="entry name" value="MethylDNA_cys_MeTrfase_AS"/>
</dbReference>
<keyword evidence="7 9" id="KW-0234">DNA repair</keyword>
<keyword evidence="4 9" id="KW-0489">Methyltransferase</keyword>
<comment type="similarity">
    <text evidence="2 9">Belongs to the MGMT family.</text>
</comment>
<dbReference type="InterPro" id="IPR008332">
    <property type="entry name" value="MethylG_MeTrfase_N"/>
</dbReference>
<comment type="catalytic activity">
    <reaction evidence="8 9">
        <text>a 6-O-methyl-2'-deoxyguanosine in DNA + L-cysteinyl-[protein] = S-methyl-L-cysteinyl-[protein] + a 2'-deoxyguanosine in DNA</text>
        <dbReference type="Rhea" id="RHEA:24000"/>
        <dbReference type="Rhea" id="RHEA-COMP:10131"/>
        <dbReference type="Rhea" id="RHEA-COMP:10132"/>
        <dbReference type="Rhea" id="RHEA-COMP:11367"/>
        <dbReference type="Rhea" id="RHEA-COMP:11368"/>
        <dbReference type="ChEBI" id="CHEBI:29950"/>
        <dbReference type="ChEBI" id="CHEBI:82612"/>
        <dbReference type="ChEBI" id="CHEBI:85445"/>
        <dbReference type="ChEBI" id="CHEBI:85448"/>
        <dbReference type="EC" id="2.1.1.63"/>
    </reaction>
</comment>
<dbReference type="GO" id="GO:0003908">
    <property type="term" value="F:methylated-DNA-[protein]-cysteine S-methyltransferase activity"/>
    <property type="evidence" value="ECO:0007669"/>
    <property type="project" value="UniProtKB-UniRule"/>
</dbReference>
<evidence type="ECO:0000256" key="1">
    <source>
        <dbReference type="ARBA" id="ARBA00001286"/>
    </source>
</evidence>
<dbReference type="PANTHER" id="PTHR10815:SF5">
    <property type="entry name" value="METHYLATED-DNA--PROTEIN-CYSTEINE METHYLTRANSFERASE"/>
    <property type="match status" value="1"/>
</dbReference>
<comment type="subcellular location">
    <subcellularLocation>
        <location evidence="9">Cytoplasm</location>
    </subcellularLocation>
</comment>
<comment type="function">
    <text evidence="9">Involved in the cellular defense against the biological effects of O6-methylguanine (O6-MeG) and O4-methylthymine (O4-MeT) in DNA. Repairs the methylated nucleobase in DNA by stoichiometrically transferring the methyl group to a cysteine residue in the enzyme. This is a suicide reaction: the enzyme is irreversibly inactivated.</text>
</comment>
<comment type="catalytic activity">
    <reaction evidence="1 9">
        <text>a 4-O-methyl-thymidine in DNA + L-cysteinyl-[protein] = a thymidine in DNA + S-methyl-L-cysteinyl-[protein]</text>
        <dbReference type="Rhea" id="RHEA:53428"/>
        <dbReference type="Rhea" id="RHEA-COMP:10131"/>
        <dbReference type="Rhea" id="RHEA-COMP:10132"/>
        <dbReference type="Rhea" id="RHEA-COMP:13555"/>
        <dbReference type="Rhea" id="RHEA-COMP:13556"/>
        <dbReference type="ChEBI" id="CHEBI:29950"/>
        <dbReference type="ChEBI" id="CHEBI:82612"/>
        <dbReference type="ChEBI" id="CHEBI:137386"/>
        <dbReference type="ChEBI" id="CHEBI:137387"/>
        <dbReference type="EC" id="2.1.1.63"/>
    </reaction>
</comment>
<feature type="active site" description="Nucleophile; methyl group acceptor" evidence="9">
    <location>
        <position position="118"/>
    </location>
</feature>
<evidence type="ECO:0000256" key="2">
    <source>
        <dbReference type="ARBA" id="ARBA00008711"/>
    </source>
</evidence>
<evidence type="ECO:0000259" key="11">
    <source>
        <dbReference type="Pfam" id="PF02870"/>
    </source>
</evidence>
<keyword evidence="13" id="KW-1185">Reference proteome</keyword>
<evidence type="ECO:0000259" key="10">
    <source>
        <dbReference type="Pfam" id="PF01035"/>
    </source>
</evidence>
<dbReference type="AlphaFoldDB" id="A0A4P5P9M2"/>
<gene>
    <name evidence="12" type="primary">ada</name>
    <name evidence="12" type="ORF">NRIC_26680</name>
</gene>
<evidence type="ECO:0000256" key="8">
    <source>
        <dbReference type="ARBA" id="ARBA00049348"/>
    </source>
</evidence>
<dbReference type="Pfam" id="PF01035">
    <property type="entry name" value="DNA_binding_1"/>
    <property type="match status" value="1"/>
</dbReference>
<dbReference type="InterPro" id="IPR036217">
    <property type="entry name" value="MethylDNA_cys_MeTrfase_DNAb"/>
</dbReference>
<dbReference type="CDD" id="cd06445">
    <property type="entry name" value="ATase"/>
    <property type="match status" value="1"/>
</dbReference>
<dbReference type="NCBIfam" id="TIGR00589">
    <property type="entry name" value="ogt"/>
    <property type="match status" value="1"/>
</dbReference>
<dbReference type="Gene3D" id="3.30.160.70">
    <property type="entry name" value="Methylated DNA-protein cysteine methyltransferase domain"/>
    <property type="match status" value="1"/>
</dbReference>